<dbReference type="InterPro" id="IPR050490">
    <property type="entry name" value="Bact_solute-bd_prot1"/>
</dbReference>
<reference evidence="3 4" key="1">
    <citation type="submission" date="2016-08" db="EMBL/GenBank/DDBJ databases">
        <title>A Parts List for Fungal Cellulosomes Revealed by Comparative Genomics.</title>
        <authorList>
            <consortium name="DOE Joint Genome Institute"/>
            <person name="Haitjema C.H."/>
            <person name="Gilmore S.P."/>
            <person name="Henske J.K."/>
            <person name="Solomon K.V."/>
            <person name="De Groot R."/>
            <person name="Kuo A."/>
            <person name="Mondo S.J."/>
            <person name="Salamov A.A."/>
            <person name="Labutti K."/>
            <person name="Zhao Z."/>
            <person name="Chiniquy J."/>
            <person name="Barry K."/>
            <person name="Brewer H.M."/>
            <person name="Purvine S.O."/>
            <person name="Wright A.T."/>
            <person name="Boxma B."/>
            <person name="Van Alen T."/>
            <person name="Hackstein J.H."/>
            <person name="Baker S.E."/>
            <person name="Grigoriev I.V."/>
            <person name="O'Malley M.A."/>
        </authorList>
    </citation>
    <scope>NUCLEOTIDE SEQUENCE [LARGE SCALE GENOMIC DNA]</scope>
    <source>
        <strain evidence="3 4">S4</strain>
    </source>
</reference>
<evidence type="ECO:0000313" key="4">
    <source>
        <dbReference type="Proteomes" id="UP000193944"/>
    </source>
</evidence>
<dbReference type="PANTHER" id="PTHR43649">
    <property type="entry name" value="ARABINOSE-BINDING PROTEIN-RELATED"/>
    <property type="match status" value="1"/>
</dbReference>
<dbReference type="AlphaFoldDB" id="A0A1Y1WR03"/>
<sequence length="452" mass="52548">MVVKLNKGNALKKSNTTESIEYVQNESNITVINAIGYEYNEDLHIYQSLIDDFNQFSKETNLNITIYLNLFTRHNATLENKSGFLYTQETYLKKKSNLYDIYFYDSVYTPQLGSYFIDLSQYLSKEHINIYNEKIIFEVCYLNNKLVGLPVTLDFSVLFSNTSILNKYNKKIPTTWDELLNTTKYIKEQEKILNNNNDLIIYNGLFPENEVGTCSLYEFIYSYRNSENSTFPVVRSQETVNALEMIKTLKDEVSSDQTFLNVDELIYENLFSNNENALFLKYWKTIPEVLNEIEDLKKIYYFSISTDKSLLGLIIFIIIIIILIVMISSTSLLFIKRFYPFISFLPRDFWFLIILGSIILMFRALTEYGKVSLILCHSKPLLLSIGITFNLVPILYKLIEYLNKPMNGNGGNGGNGTLNMFNFKNNDDDENINNNSFTILDNNNNKQIKSLK</sequence>
<proteinExistence type="predicted"/>
<keyword evidence="2" id="KW-0472">Membrane</keyword>
<dbReference type="Gene3D" id="3.40.190.10">
    <property type="entry name" value="Periplasmic binding protein-like II"/>
    <property type="match status" value="2"/>
</dbReference>
<evidence type="ECO:0000256" key="2">
    <source>
        <dbReference type="SAM" id="Phobius"/>
    </source>
</evidence>
<dbReference type="OrthoDB" id="2157358at2759"/>
<dbReference type="Proteomes" id="UP000193944">
    <property type="component" value="Unassembled WGS sequence"/>
</dbReference>
<feature type="transmembrane region" description="Helical" evidence="2">
    <location>
        <begin position="381"/>
        <end position="399"/>
    </location>
</feature>
<comment type="caution">
    <text evidence="3">The sequence shown here is derived from an EMBL/GenBank/DDBJ whole genome shotgun (WGS) entry which is preliminary data.</text>
</comment>
<organism evidence="3 4">
    <name type="scientific">Anaeromyces robustus</name>
    <dbReference type="NCBI Taxonomy" id="1754192"/>
    <lineage>
        <taxon>Eukaryota</taxon>
        <taxon>Fungi</taxon>
        <taxon>Fungi incertae sedis</taxon>
        <taxon>Chytridiomycota</taxon>
        <taxon>Chytridiomycota incertae sedis</taxon>
        <taxon>Neocallimastigomycetes</taxon>
        <taxon>Neocallimastigales</taxon>
        <taxon>Neocallimastigaceae</taxon>
        <taxon>Anaeromyces</taxon>
    </lineage>
</organism>
<feature type="transmembrane region" description="Helical" evidence="2">
    <location>
        <begin position="310"/>
        <end position="335"/>
    </location>
</feature>
<evidence type="ECO:0000256" key="1">
    <source>
        <dbReference type="ARBA" id="ARBA00022729"/>
    </source>
</evidence>
<dbReference type="PANTHER" id="PTHR43649:SF33">
    <property type="entry name" value="POLYGALACTURONAN_RHAMNOGALACTURONAN-BINDING PROTEIN YTCQ"/>
    <property type="match status" value="1"/>
</dbReference>
<reference evidence="3 4" key="2">
    <citation type="submission" date="2016-08" db="EMBL/GenBank/DDBJ databases">
        <title>Pervasive Adenine N6-methylation of Active Genes in Fungi.</title>
        <authorList>
            <consortium name="DOE Joint Genome Institute"/>
            <person name="Mondo S.J."/>
            <person name="Dannebaum R.O."/>
            <person name="Kuo R.C."/>
            <person name="Labutti K."/>
            <person name="Haridas S."/>
            <person name="Kuo A."/>
            <person name="Salamov A."/>
            <person name="Ahrendt S.R."/>
            <person name="Lipzen A."/>
            <person name="Sullivan W."/>
            <person name="Andreopoulos W.B."/>
            <person name="Clum A."/>
            <person name="Lindquist E."/>
            <person name="Daum C."/>
            <person name="Ramamoorthy G.K."/>
            <person name="Gryganskyi A."/>
            <person name="Culley D."/>
            <person name="Magnuson J.K."/>
            <person name="James T.Y."/>
            <person name="O'Malley M.A."/>
            <person name="Stajich J.E."/>
            <person name="Spatafora J.W."/>
            <person name="Visel A."/>
            <person name="Grigoriev I.V."/>
        </authorList>
    </citation>
    <scope>NUCLEOTIDE SEQUENCE [LARGE SCALE GENOMIC DNA]</scope>
    <source>
        <strain evidence="3 4">S4</strain>
    </source>
</reference>
<keyword evidence="2" id="KW-0812">Transmembrane</keyword>
<evidence type="ECO:0008006" key="5">
    <source>
        <dbReference type="Google" id="ProtNLM"/>
    </source>
</evidence>
<accession>A0A1Y1WR03</accession>
<protein>
    <recommendedName>
        <fullName evidence="5">Periplasmic binding protein-like II</fullName>
    </recommendedName>
</protein>
<keyword evidence="4" id="KW-1185">Reference proteome</keyword>
<evidence type="ECO:0000313" key="3">
    <source>
        <dbReference type="EMBL" id="ORX75706.1"/>
    </source>
</evidence>
<dbReference type="SUPFAM" id="SSF53850">
    <property type="entry name" value="Periplasmic binding protein-like II"/>
    <property type="match status" value="1"/>
</dbReference>
<name>A0A1Y1WR03_9FUNG</name>
<dbReference type="EMBL" id="MCFG01000341">
    <property type="protein sequence ID" value="ORX75706.1"/>
    <property type="molecule type" value="Genomic_DNA"/>
</dbReference>
<gene>
    <name evidence="3" type="ORF">BCR32DRAFT_249347</name>
</gene>
<feature type="transmembrane region" description="Helical" evidence="2">
    <location>
        <begin position="347"/>
        <end position="366"/>
    </location>
</feature>
<keyword evidence="1" id="KW-0732">Signal</keyword>
<keyword evidence="2" id="KW-1133">Transmembrane helix</keyword>